<evidence type="ECO:0000256" key="6">
    <source>
        <dbReference type="HAMAP-Rule" id="MF_01515"/>
    </source>
</evidence>
<keyword evidence="3 6" id="KW-0812">Transmembrane</keyword>
<feature type="transmembrane region" description="Helical" evidence="6">
    <location>
        <begin position="36"/>
        <end position="55"/>
    </location>
</feature>
<accession>A0ABS2NQE1</accession>
<dbReference type="HAMAP" id="MF_01515">
    <property type="entry name" value="UPF0316"/>
    <property type="match status" value="1"/>
</dbReference>
<dbReference type="RefSeq" id="WP_204402052.1">
    <property type="nucleotide sequence ID" value="NZ_JAFBEE010000010.1"/>
</dbReference>
<dbReference type="Proteomes" id="UP001314796">
    <property type="component" value="Unassembled WGS sequence"/>
</dbReference>
<dbReference type="InterPro" id="IPR022930">
    <property type="entry name" value="UPF0316"/>
</dbReference>
<dbReference type="CDD" id="cd16381">
    <property type="entry name" value="YitT_C_like_1"/>
    <property type="match status" value="1"/>
</dbReference>
<keyword evidence="10" id="KW-1185">Reference proteome</keyword>
<evidence type="ECO:0000256" key="5">
    <source>
        <dbReference type="ARBA" id="ARBA00023136"/>
    </source>
</evidence>
<protein>
    <recommendedName>
        <fullName evidence="6">UPF0316 protein JOC73_001727</fullName>
    </recommendedName>
</protein>
<sequence>MELILGYLFIFFARLTDVSMATIRMIMVVRGRRKQAALIGFFEIIIYILAIGKVLEGLNNPINIIVYALGFATGNYMGVFLEEKMALGNIIVQVITEHDVMKLVETLRDEGFGVTVFEGYGRRGIRHLINVTLTRKNLPKLYDVIDKHDKNAFITVMDARSIRGGYFTRGSKKK</sequence>
<evidence type="ECO:0000256" key="3">
    <source>
        <dbReference type="ARBA" id="ARBA00022692"/>
    </source>
</evidence>
<feature type="transmembrane region" description="Helical" evidence="6">
    <location>
        <begin position="61"/>
        <end position="81"/>
    </location>
</feature>
<gene>
    <name evidence="9" type="ORF">JOC73_001727</name>
</gene>
<comment type="similarity">
    <text evidence="6">Belongs to the UPF0316 family.</text>
</comment>
<comment type="caution">
    <text evidence="9">The sequence shown here is derived from an EMBL/GenBank/DDBJ whole genome shotgun (WGS) entry which is preliminary data.</text>
</comment>
<dbReference type="PANTHER" id="PTHR40060">
    <property type="entry name" value="UPF0316 PROTEIN YEBE"/>
    <property type="match status" value="1"/>
</dbReference>
<evidence type="ECO:0000256" key="4">
    <source>
        <dbReference type="ARBA" id="ARBA00022989"/>
    </source>
</evidence>
<evidence type="ECO:0000259" key="8">
    <source>
        <dbReference type="Pfam" id="PF18955"/>
    </source>
</evidence>
<feature type="domain" description="DUF2179" evidence="7">
    <location>
        <begin position="112"/>
        <end position="164"/>
    </location>
</feature>
<dbReference type="PANTHER" id="PTHR40060:SF1">
    <property type="entry name" value="UPF0316 PROTEIN YEBE"/>
    <property type="match status" value="1"/>
</dbReference>
<evidence type="ECO:0000313" key="10">
    <source>
        <dbReference type="Proteomes" id="UP001314796"/>
    </source>
</evidence>
<dbReference type="NCBIfam" id="NF003194">
    <property type="entry name" value="PRK04164.1-5"/>
    <property type="match status" value="1"/>
</dbReference>
<evidence type="ECO:0000256" key="1">
    <source>
        <dbReference type="ARBA" id="ARBA00004651"/>
    </source>
</evidence>
<proteinExistence type="inferred from homology"/>
<comment type="subcellular location">
    <subcellularLocation>
        <location evidence="1 6">Cell membrane</location>
        <topology evidence="1 6">Multi-pass membrane protein</topology>
    </subcellularLocation>
</comment>
<evidence type="ECO:0000313" key="9">
    <source>
        <dbReference type="EMBL" id="MBM7615165.1"/>
    </source>
</evidence>
<dbReference type="EMBL" id="JAFBEE010000010">
    <property type="protein sequence ID" value="MBM7615165.1"/>
    <property type="molecule type" value="Genomic_DNA"/>
</dbReference>
<dbReference type="InterPro" id="IPR044035">
    <property type="entry name" value="DUF5698"/>
</dbReference>
<feature type="transmembrane region" description="Helical" evidence="6">
    <location>
        <begin position="6"/>
        <end position="29"/>
    </location>
</feature>
<organism evidence="9 10">
    <name type="scientific">Alkaliphilus hydrothermalis</name>
    <dbReference type="NCBI Taxonomy" id="1482730"/>
    <lineage>
        <taxon>Bacteria</taxon>
        <taxon>Bacillati</taxon>
        <taxon>Bacillota</taxon>
        <taxon>Clostridia</taxon>
        <taxon>Peptostreptococcales</taxon>
        <taxon>Natronincolaceae</taxon>
        <taxon>Alkaliphilus</taxon>
    </lineage>
</organism>
<dbReference type="NCBIfam" id="NF003191">
    <property type="entry name" value="PRK04164.1-2"/>
    <property type="match status" value="1"/>
</dbReference>
<keyword evidence="2 6" id="KW-1003">Cell membrane</keyword>
<reference evidence="9 10" key="1">
    <citation type="submission" date="2021-01" db="EMBL/GenBank/DDBJ databases">
        <title>Genomic Encyclopedia of Type Strains, Phase IV (KMG-IV): sequencing the most valuable type-strain genomes for metagenomic binning, comparative biology and taxonomic classification.</title>
        <authorList>
            <person name="Goeker M."/>
        </authorList>
    </citation>
    <scope>NUCLEOTIDE SEQUENCE [LARGE SCALE GENOMIC DNA]</scope>
    <source>
        <strain evidence="9 10">DSM 25890</strain>
    </source>
</reference>
<name>A0ABS2NQE1_9FIRM</name>
<keyword evidence="5 6" id="KW-0472">Membrane</keyword>
<keyword evidence="4 6" id="KW-1133">Transmembrane helix</keyword>
<dbReference type="Pfam" id="PF10035">
    <property type="entry name" value="DUF2179"/>
    <property type="match status" value="1"/>
</dbReference>
<evidence type="ECO:0000256" key="2">
    <source>
        <dbReference type="ARBA" id="ARBA00022475"/>
    </source>
</evidence>
<evidence type="ECO:0000259" key="7">
    <source>
        <dbReference type="Pfam" id="PF10035"/>
    </source>
</evidence>
<dbReference type="InterPro" id="IPR019264">
    <property type="entry name" value="DUF2179"/>
</dbReference>
<dbReference type="Pfam" id="PF18955">
    <property type="entry name" value="DUF5698"/>
    <property type="match status" value="1"/>
</dbReference>
<feature type="domain" description="DUF5698" evidence="8">
    <location>
        <begin position="22"/>
        <end position="79"/>
    </location>
</feature>